<dbReference type="EMBL" id="JAIWYP010000012">
    <property type="protein sequence ID" value="KAH3723570.1"/>
    <property type="molecule type" value="Genomic_DNA"/>
</dbReference>
<name>A0A9D4CE89_DREPO</name>
<keyword evidence="2" id="KW-1185">Reference proteome</keyword>
<accession>A0A9D4CE89</accession>
<comment type="caution">
    <text evidence="1">The sequence shown here is derived from an EMBL/GenBank/DDBJ whole genome shotgun (WGS) entry which is preliminary data.</text>
</comment>
<dbReference type="Proteomes" id="UP000828390">
    <property type="component" value="Unassembled WGS sequence"/>
</dbReference>
<proteinExistence type="predicted"/>
<dbReference type="AlphaFoldDB" id="A0A9D4CE89"/>
<evidence type="ECO:0000313" key="2">
    <source>
        <dbReference type="Proteomes" id="UP000828390"/>
    </source>
</evidence>
<sequence length="287" mass="32894">MKHSVNGRNIIDIITKIQENENVLSQLASYLEPRYHEVFNSAASSESSTSESLLQKFHELMYMEDSIDQISKICEVAVGSIPTRQFIAVLHRQLLTDLIENRASMHKIPYKKGITTPLNDTEQSVILHISGYVLYQLKKKTNARDTEAITSLIKNCNDSEKTFIDKYSCWTTTISRGGLVVPSDDFFLFMRECEICLRRNVNECEISKDSFISAKEIIMEDHMVKFYSEKLLNDKISQHVIEQCITIFLNVRGPAVAKLKRRQLIGDKKDAAKSLRKVLHDKTNSEK</sequence>
<reference evidence="1" key="2">
    <citation type="submission" date="2020-11" db="EMBL/GenBank/DDBJ databases">
        <authorList>
            <person name="McCartney M.A."/>
            <person name="Auch B."/>
            <person name="Kono T."/>
            <person name="Mallez S."/>
            <person name="Becker A."/>
            <person name="Gohl D.M."/>
            <person name="Silverstein K.A.T."/>
            <person name="Koren S."/>
            <person name="Bechman K.B."/>
            <person name="Herman A."/>
            <person name="Abrahante J.E."/>
            <person name="Garbe J."/>
        </authorList>
    </citation>
    <scope>NUCLEOTIDE SEQUENCE</scope>
    <source>
        <strain evidence="1">Duluth1</strain>
        <tissue evidence="1">Whole animal</tissue>
    </source>
</reference>
<evidence type="ECO:0000313" key="1">
    <source>
        <dbReference type="EMBL" id="KAH3723570.1"/>
    </source>
</evidence>
<organism evidence="1 2">
    <name type="scientific">Dreissena polymorpha</name>
    <name type="common">Zebra mussel</name>
    <name type="synonym">Mytilus polymorpha</name>
    <dbReference type="NCBI Taxonomy" id="45954"/>
    <lineage>
        <taxon>Eukaryota</taxon>
        <taxon>Metazoa</taxon>
        <taxon>Spiralia</taxon>
        <taxon>Lophotrochozoa</taxon>
        <taxon>Mollusca</taxon>
        <taxon>Bivalvia</taxon>
        <taxon>Autobranchia</taxon>
        <taxon>Heteroconchia</taxon>
        <taxon>Euheterodonta</taxon>
        <taxon>Imparidentia</taxon>
        <taxon>Neoheterodontei</taxon>
        <taxon>Myida</taxon>
        <taxon>Dreissenoidea</taxon>
        <taxon>Dreissenidae</taxon>
        <taxon>Dreissena</taxon>
    </lineage>
</organism>
<reference evidence="1" key="1">
    <citation type="journal article" date="2019" name="bioRxiv">
        <title>The Genome of the Zebra Mussel, Dreissena polymorpha: A Resource for Invasive Species Research.</title>
        <authorList>
            <person name="McCartney M.A."/>
            <person name="Auch B."/>
            <person name="Kono T."/>
            <person name="Mallez S."/>
            <person name="Zhang Y."/>
            <person name="Obille A."/>
            <person name="Becker A."/>
            <person name="Abrahante J.E."/>
            <person name="Garbe J."/>
            <person name="Badalamenti J.P."/>
            <person name="Herman A."/>
            <person name="Mangelson H."/>
            <person name="Liachko I."/>
            <person name="Sullivan S."/>
            <person name="Sone E.D."/>
            <person name="Koren S."/>
            <person name="Silverstein K.A.T."/>
            <person name="Beckman K.B."/>
            <person name="Gohl D.M."/>
        </authorList>
    </citation>
    <scope>NUCLEOTIDE SEQUENCE</scope>
    <source>
        <strain evidence="1">Duluth1</strain>
        <tissue evidence="1">Whole animal</tissue>
    </source>
</reference>
<gene>
    <name evidence="1" type="ORF">DPMN_049361</name>
</gene>
<protein>
    <submittedName>
        <fullName evidence="1">Uncharacterized protein</fullName>
    </submittedName>
</protein>